<accession>A0ACA9LGQ1</accession>
<gene>
    <name evidence="1" type="ORF">SCALOS_LOCUS4247</name>
</gene>
<dbReference type="Proteomes" id="UP000789860">
    <property type="component" value="Unassembled WGS sequence"/>
</dbReference>
<name>A0ACA9LGQ1_9GLOM</name>
<proteinExistence type="predicted"/>
<comment type="caution">
    <text evidence="1">The sequence shown here is derived from an EMBL/GenBank/DDBJ whole genome shotgun (WGS) entry which is preliminary data.</text>
</comment>
<keyword evidence="2" id="KW-1185">Reference proteome</keyword>
<sequence>MKKKQFHAKKSCIKKLLNGIRMHEPNSLPSPDFDAITPYYDDLCMDERKPFSELLEDYLEDKITLALYGQELMKSCLKNKRYTTMDKLFMHCIQINKESEDKFLENIKLLEIVTFSFMELTLKFPQILKKVLSYTSFILSSSNQKIAIRKFSSESHLHSHKKYHLPHFTSNNISYISQHIIRKLFILLKNKISKEPDVNPTAILISPLPKFSSYTHNYNPWKELIFPEPSPFTKYKSSELYKYWHGEALLNFKWDTYGRQYYFAIMIFYSVFMGCFLTVATLESELTKSIQERLLIATIILGVLHFTFELRQFIHSPSEWVTEIWNYFGAMLVPVITSINWLQSSIMPVSAVTISILLLELRFITFFRPIEFFGAYWAMIIGVIENSYSFFIIIGLIMFAFAHSLLILLRPTINALDTSISEELLDTNTNMFVNLNTAFLAVYMMLTGDSSWSITENSTLTILMALFSFFTTVYLMNLFIGWLCTSIYETKRKELFLLQRAKILSEIELFYMLPYQRRKNNWFPEIIFSLDELHDIICKVQKNKWNDTIEIPFFSKKLLDFAKVGKEIDNQEEIQDINKLSAEVQELKENKNKIIKQLEENEKKMLQILENNNEKLIQELKEILKSESKS</sequence>
<evidence type="ECO:0000313" key="1">
    <source>
        <dbReference type="EMBL" id="CAG8525662.1"/>
    </source>
</evidence>
<dbReference type="EMBL" id="CAJVPM010005576">
    <property type="protein sequence ID" value="CAG8525662.1"/>
    <property type="molecule type" value="Genomic_DNA"/>
</dbReference>
<organism evidence="1 2">
    <name type="scientific">Scutellospora calospora</name>
    <dbReference type="NCBI Taxonomy" id="85575"/>
    <lineage>
        <taxon>Eukaryota</taxon>
        <taxon>Fungi</taxon>
        <taxon>Fungi incertae sedis</taxon>
        <taxon>Mucoromycota</taxon>
        <taxon>Glomeromycotina</taxon>
        <taxon>Glomeromycetes</taxon>
        <taxon>Diversisporales</taxon>
        <taxon>Gigasporaceae</taxon>
        <taxon>Scutellospora</taxon>
    </lineage>
</organism>
<protein>
    <submittedName>
        <fullName evidence="1">9688_t:CDS:1</fullName>
    </submittedName>
</protein>
<reference evidence="1" key="1">
    <citation type="submission" date="2021-06" db="EMBL/GenBank/DDBJ databases">
        <authorList>
            <person name="Kallberg Y."/>
            <person name="Tangrot J."/>
            <person name="Rosling A."/>
        </authorList>
    </citation>
    <scope>NUCLEOTIDE SEQUENCE</scope>
    <source>
        <strain evidence="1">AU212A</strain>
    </source>
</reference>
<evidence type="ECO:0000313" key="2">
    <source>
        <dbReference type="Proteomes" id="UP000789860"/>
    </source>
</evidence>